<dbReference type="Gene3D" id="3.30.390.30">
    <property type="match status" value="1"/>
</dbReference>
<dbReference type="PANTHER" id="PTHR43014:SF2">
    <property type="entry name" value="MERCURIC REDUCTASE"/>
    <property type="match status" value="1"/>
</dbReference>
<protein>
    <submittedName>
        <fullName evidence="13">FAD-dependent oxidoreductase</fullName>
    </submittedName>
</protein>
<evidence type="ECO:0000259" key="12">
    <source>
        <dbReference type="Pfam" id="PF07992"/>
    </source>
</evidence>
<comment type="cofactor">
    <cofactor evidence="8">
        <name>FAD</name>
        <dbReference type="ChEBI" id="CHEBI:57692"/>
    </cofactor>
    <text evidence="8">Binds 1 FAD per subunit.</text>
</comment>
<feature type="binding site" evidence="8">
    <location>
        <position position="267"/>
    </location>
    <ligand>
        <name>NAD(+)</name>
        <dbReference type="ChEBI" id="CHEBI:57540"/>
    </ligand>
</feature>
<feature type="binding site" evidence="8">
    <location>
        <position position="308"/>
    </location>
    <ligand>
        <name>FAD</name>
        <dbReference type="ChEBI" id="CHEBI:57692"/>
    </ligand>
</feature>
<dbReference type="PIRSF" id="PIRSF000350">
    <property type="entry name" value="Mercury_reductase_MerA"/>
    <property type="match status" value="1"/>
</dbReference>
<dbReference type="Pfam" id="PF02852">
    <property type="entry name" value="Pyr_redox_dim"/>
    <property type="match status" value="1"/>
</dbReference>
<keyword evidence="5 10" id="KW-0560">Oxidoreductase</keyword>
<dbReference type="InterPro" id="IPR036188">
    <property type="entry name" value="FAD/NAD-bd_sf"/>
</dbReference>
<dbReference type="GO" id="GO:0050660">
    <property type="term" value="F:flavin adenine dinucleotide binding"/>
    <property type="evidence" value="ECO:0007669"/>
    <property type="project" value="TreeGrafter"/>
</dbReference>
<dbReference type="EMBL" id="JAMZFT010000004">
    <property type="protein sequence ID" value="MCP1337770.1"/>
    <property type="molecule type" value="Genomic_DNA"/>
</dbReference>
<comment type="similarity">
    <text evidence="1 10">Belongs to the class-I pyridine nucleotide-disulfide oxidoreductase family.</text>
</comment>
<dbReference type="PRINTS" id="PR00411">
    <property type="entry name" value="PNDRDTASEI"/>
</dbReference>
<evidence type="ECO:0000256" key="3">
    <source>
        <dbReference type="ARBA" id="ARBA00022827"/>
    </source>
</evidence>
<dbReference type="RefSeq" id="WP_269333733.1">
    <property type="nucleotide sequence ID" value="NZ_JAMZFT010000004.1"/>
</dbReference>
<keyword evidence="4" id="KW-0521">NADP</keyword>
<dbReference type="FunFam" id="3.30.390.30:FF:000001">
    <property type="entry name" value="Dihydrolipoyl dehydrogenase"/>
    <property type="match status" value="1"/>
</dbReference>
<evidence type="ECO:0000256" key="6">
    <source>
        <dbReference type="ARBA" id="ARBA00023157"/>
    </source>
</evidence>
<feature type="disulfide bond" description="Redox-active" evidence="9">
    <location>
        <begin position="44"/>
        <end position="49"/>
    </location>
</feature>
<dbReference type="Pfam" id="PF07992">
    <property type="entry name" value="Pyr_redox_2"/>
    <property type="match status" value="1"/>
</dbReference>
<dbReference type="InterPro" id="IPR004099">
    <property type="entry name" value="Pyr_nucl-diS_OxRdtase_dimer"/>
</dbReference>
<dbReference type="PROSITE" id="PS00076">
    <property type="entry name" value="PYRIDINE_REDOX_1"/>
    <property type="match status" value="1"/>
</dbReference>
<accession>A0A9J6PNV6</accession>
<organism evidence="13 14">
    <name type="scientific">Futiania mangrovi</name>
    <dbReference type="NCBI Taxonomy" id="2959716"/>
    <lineage>
        <taxon>Bacteria</taxon>
        <taxon>Pseudomonadati</taxon>
        <taxon>Pseudomonadota</taxon>
        <taxon>Alphaproteobacteria</taxon>
        <taxon>Futianiales</taxon>
        <taxon>Futianiaceae</taxon>
        <taxon>Futiania</taxon>
    </lineage>
</organism>
<dbReference type="SUPFAM" id="SSF55424">
    <property type="entry name" value="FAD/NAD-linked reductases, dimerisation (C-terminal) domain"/>
    <property type="match status" value="1"/>
</dbReference>
<keyword evidence="3 8" id="KW-0274">FAD</keyword>
<dbReference type="InterPro" id="IPR016156">
    <property type="entry name" value="FAD/NAD-linked_Rdtase_dimer_sf"/>
</dbReference>
<proteinExistence type="inferred from homology"/>
<gene>
    <name evidence="13" type="ORF">NJQ99_15215</name>
</gene>
<feature type="binding site" evidence="8">
    <location>
        <position position="53"/>
    </location>
    <ligand>
        <name>FAD</name>
        <dbReference type="ChEBI" id="CHEBI:57692"/>
    </ligand>
</feature>
<evidence type="ECO:0000256" key="10">
    <source>
        <dbReference type="RuleBase" id="RU003691"/>
    </source>
</evidence>
<evidence type="ECO:0000256" key="8">
    <source>
        <dbReference type="PIRSR" id="PIRSR000350-3"/>
    </source>
</evidence>
<dbReference type="PRINTS" id="PR00368">
    <property type="entry name" value="FADPNR"/>
</dbReference>
<name>A0A9J6PNV6_9PROT</name>
<evidence type="ECO:0000256" key="7">
    <source>
        <dbReference type="ARBA" id="ARBA00023284"/>
    </source>
</evidence>
<keyword evidence="14" id="KW-1185">Reference proteome</keyword>
<keyword evidence="2 10" id="KW-0285">Flavoprotein</keyword>
<evidence type="ECO:0000256" key="5">
    <source>
        <dbReference type="ARBA" id="ARBA00023002"/>
    </source>
</evidence>
<dbReference type="SUPFAM" id="SSF51905">
    <property type="entry name" value="FAD/NAD(P)-binding domain"/>
    <property type="match status" value="1"/>
</dbReference>
<evidence type="ECO:0000313" key="13">
    <source>
        <dbReference type="EMBL" id="MCP1337770.1"/>
    </source>
</evidence>
<feature type="binding site" evidence="8">
    <location>
        <begin position="141"/>
        <end position="143"/>
    </location>
    <ligand>
        <name>FAD</name>
        <dbReference type="ChEBI" id="CHEBI:57692"/>
    </ligand>
</feature>
<keyword evidence="6" id="KW-1015">Disulfide bond</keyword>
<dbReference type="Proteomes" id="UP001055804">
    <property type="component" value="Unassembled WGS sequence"/>
</dbReference>
<dbReference type="InterPro" id="IPR001100">
    <property type="entry name" value="Pyr_nuc-diS_OxRdtase"/>
</dbReference>
<dbReference type="InterPro" id="IPR023753">
    <property type="entry name" value="FAD/NAD-binding_dom"/>
</dbReference>
<evidence type="ECO:0000256" key="9">
    <source>
        <dbReference type="PIRSR" id="PIRSR000350-4"/>
    </source>
</evidence>
<dbReference type="GO" id="GO:0003955">
    <property type="term" value="F:NAD(P)H dehydrogenase (quinone) activity"/>
    <property type="evidence" value="ECO:0007669"/>
    <property type="project" value="TreeGrafter"/>
</dbReference>
<evidence type="ECO:0000256" key="2">
    <source>
        <dbReference type="ARBA" id="ARBA00022630"/>
    </source>
</evidence>
<dbReference type="GO" id="GO:0016668">
    <property type="term" value="F:oxidoreductase activity, acting on a sulfur group of donors, NAD(P) as acceptor"/>
    <property type="evidence" value="ECO:0007669"/>
    <property type="project" value="InterPro"/>
</dbReference>
<evidence type="ECO:0000256" key="1">
    <source>
        <dbReference type="ARBA" id="ARBA00007532"/>
    </source>
</evidence>
<comment type="caution">
    <text evidence="13">The sequence shown here is derived from an EMBL/GenBank/DDBJ whole genome shotgun (WGS) entry which is preliminary data.</text>
</comment>
<evidence type="ECO:0000259" key="11">
    <source>
        <dbReference type="Pfam" id="PF02852"/>
    </source>
</evidence>
<reference evidence="13" key="1">
    <citation type="submission" date="2022-06" db="EMBL/GenBank/DDBJ databases">
        <title>Isolation and Genomics of Futiania mangrovii gen. nov., sp. nov., a Rare and Metabolically-versatile member in the Class Alphaproteobacteria.</title>
        <authorList>
            <person name="Liu L."/>
            <person name="Huang W.-C."/>
            <person name="Pan J."/>
            <person name="Li J."/>
            <person name="Huang Y."/>
            <person name="Du H."/>
            <person name="Liu Y."/>
            <person name="Li M."/>
        </authorList>
    </citation>
    <scope>NUCLEOTIDE SEQUENCE</scope>
    <source>
        <strain evidence="13">FT118</strain>
    </source>
</reference>
<dbReference type="Gene3D" id="3.50.50.60">
    <property type="entry name" value="FAD/NAD(P)-binding domain"/>
    <property type="match status" value="2"/>
</dbReference>
<feature type="binding site" evidence="8">
    <location>
        <begin position="178"/>
        <end position="185"/>
    </location>
    <ligand>
        <name>NAD(+)</name>
        <dbReference type="ChEBI" id="CHEBI:57540"/>
    </ligand>
</feature>
<dbReference type="AlphaFoldDB" id="A0A9J6PNV6"/>
<feature type="binding site" evidence="8">
    <location>
        <position position="201"/>
    </location>
    <ligand>
        <name>NAD(+)</name>
        <dbReference type="ChEBI" id="CHEBI:57540"/>
    </ligand>
</feature>
<feature type="domain" description="Pyridine nucleotide-disulphide oxidoreductase dimerisation" evidence="11">
    <location>
        <begin position="343"/>
        <end position="448"/>
    </location>
</feature>
<keyword evidence="7 10" id="KW-0676">Redox-active center</keyword>
<keyword evidence="8" id="KW-0520">NAD</keyword>
<feature type="domain" description="FAD/NAD(P)-binding" evidence="12">
    <location>
        <begin position="8"/>
        <end position="322"/>
    </location>
</feature>
<evidence type="ECO:0000256" key="4">
    <source>
        <dbReference type="ARBA" id="ARBA00022857"/>
    </source>
</evidence>
<evidence type="ECO:0000313" key="14">
    <source>
        <dbReference type="Proteomes" id="UP001055804"/>
    </source>
</evidence>
<dbReference type="InterPro" id="IPR012999">
    <property type="entry name" value="Pyr_OxRdtase_I_AS"/>
</dbReference>
<sequence length="475" mass="50705">MSRTVETDICVIGAGSGGLSVAAGAAQMGARVVLVEKGEMGGDCLNYGCVPSKALLAAGKHAHAMRHGAAFGIAPLEPQVDFAAVRQHVHGVIAAIAPHDSQERFEGLGVTVIREAARFAGPRTVQAGETRIEAKYVVVATGSSPFVPPIEGLDGVPYFTNETIFGNDVRPEHLIVVGGGPIGMEMAQAHRRLGSQVTVLEGMRALGKDDPEAAAIVLDRLRGEGIDIREQAKVVRVAPVAEGVAVTVERNGREETVTGSHLLVAVGRKANVEGLNLEAGNVAYDRRGISVDSRLRSTTNSRVFAIGDVAGQLQFTHVAGYHAGIAIRNMLFWLPAKASMRAMPWATYTDPELAHVGMAEAEAKKAHSDASVLRWTFKENDRAQAERRTEGIIKAVVRGNGEILGATVVGPHAADLLLPWVLAVEKRMKIGTLAGLTAPYPTLGEVSKRVAGSYYTPKLFSDRTRRLVRFLMRWS</sequence>
<keyword evidence="8" id="KW-0547">Nucleotide-binding</keyword>
<dbReference type="PANTHER" id="PTHR43014">
    <property type="entry name" value="MERCURIC REDUCTASE"/>
    <property type="match status" value="1"/>
</dbReference>